<organism evidence="2 3">
    <name type="scientific">Pseudofulvibacter geojedonensis</name>
    <dbReference type="NCBI Taxonomy" id="1123758"/>
    <lineage>
        <taxon>Bacteria</taxon>
        <taxon>Pseudomonadati</taxon>
        <taxon>Bacteroidota</taxon>
        <taxon>Flavobacteriia</taxon>
        <taxon>Flavobacteriales</taxon>
        <taxon>Flavobacteriaceae</taxon>
        <taxon>Pseudofulvibacter</taxon>
    </lineage>
</organism>
<sequence>MEIEKKIKVLHIIAWVLCVGIIIKLGGIAISYFASIANPEASKNLYNGLNLSAAYQLSFNHYSFMILGKIVLLAIQAYIIFLVARFLKKINYSQPFNSNLLMVLNKINTSIINLWFATILFNIHLIYLKKVYNITYPLASIDFILLTVIIFILSSIFKRGIEIQQENELTI</sequence>
<gene>
    <name evidence="2" type="ORF">ACFQ1O_10640</name>
</gene>
<evidence type="ECO:0000313" key="2">
    <source>
        <dbReference type="EMBL" id="MFD0964462.1"/>
    </source>
</evidence>
<feature type="transmembrane region" description="Helical" evidence="1">
    <location>
        <begin position="107"/>
        <end position="128"/>
    </location>
</feature>
<dbReference type="RefSeq" id="WP_377716007.1">
    <property type="nucleotide sequence ID" value="NZ_JBHTJM010000009.1"/>
</dbReference>
<keyword evidence="1" id="KW-1133">Transmembrane helix</keyword>
<feature type="transmembrane region" description="Helical" evidence="1">
    <location>
        <begin position="12"/>
        <end position="34"/>
    </location>
</feature>
<evidence type="ECO:0000313" key="3">
    <source>
        <dbReference type="Proteomes" id="UP001596997"/>
    </source>
</evidence>
<accession>A0ABW3I4A3</accession>
<dbReference type="Pfam" id="PF11188">
    <property type="entry name" value="DUF2975"/>
    <property type="match status" value="1"/>
</dbReference>
<name>A0ABW3I4A3_9FLAO</name>
<dbReference type="InterPro" id="IPR021354">
    <property type="entry name" value="DUF2975"/>
</dbReference>
<dbReference type="Proteomes" id="UP001596997">
    <property type="component" value="Unassembled WGS sequence"/>
</dbReference>
<keyword evidence="1" id="KW-0812">Transmembrane</keyword>
<keyword evidence="1" id="KW-0472">Membrane</keyword>
<comment type="caution">
    <text evidence="2">The sequence shown here is derived from an EMBL/GenBank/DDBJ whole genome shotgun (WGS) entry which is preliminary data.</text>
</comment>
<keyword evidence="3" id="KW-1185">Reference proteome</keyword>
<dbReference type="EMBL" id="JBHTJM010000009">
    <property type="protein sequence ID" value="MFD0964462.1"/>
    <property type="molecule type" value="Genomic_DNA"/>
</dbReference>
<protein>
    <submittedName>
        <fullName evidence="2">DUF2975 domain-containing protein</fullName>
    </submittedName>
</protein>
<proteinExistence type="predicted"/>
<evidence type="ECO:0000256" key="1">
    <source>
        <dbReference type="SAM" id="Phobius"/>
    </source>
</evidence>
<feature type="transmembrane region" description="Helical" evidence="1">
    <location>
        <begin position="62"/>
        <end position="87"/>
    </location>
</feature>
<feature type="transmembrane region" description="Helical" evidence="1">
    <location>
        <begin position="134"/>
        <end position="157"/>
    </location>
</feature>
<reference evidence="3" key="1">
    <citation type="journal article" date="2019" name="Int. J. Syst. Evol. Microbiol.">
        <title>The Global Catalogue of Microorganisms (GCM) 10K type strain sequencing project: providing services to taxonomists for standard genome sequencing and annotation.</title>
        <authorList>
            <consortium name="The Broad Institute Genomics Platform"/>
            <consortium name="The Broad Institute Genome Sequencing Center for Infectious Disease"/>
            <person name="Wu L."/>
            <person name="Ma J."/>
        </authorList>
    </citation>
    <scope>NUCLEOTIDE SEQUENCE [LARGE SCALE GENOMIC DNA]</scope>
    <source>
        <strain evidence="3">CCUG 62114</strain>
    </source>
</reference>